<dbReference type="Gene3D" id="1.10.760.10">
    <property type="entry name" value="Cytochrome c-like domain"/>
    <property type="match status" value="2"/>
</dbReference>
<dbReference type="InterPro" id="IPR024167">
    <property type="entry name" value="Cytochrome_c4-like"/>
</dbReference>
<keyword evidence="4 8" id="KW-0479">Metal-binding</keyword>
<dbReference type="EMBL" id="CP091511">
    <property type="protein sequence ID" value="UOO87921.1"/>
    <property type="molecule type" value="Genomic_DNA"/>
</dbReference>
<dbReference type="PANTHER" id="PTHR33751">
    <property type="entry name" value="CBB3-TYPE CYTOCHROME C OXIDASE SUBUNIT FIXP"/>
    <property type="match status" value="1"/>
</dbReference>
<keyword evidence="12" id="KW-1185">Reference proteome</keyword>
<keyword evidence="9" id="KW-0732">Signal</keyword>
<protein>
    <submittedName>
        <fullName evidence="11">Cytochrome c4</fullName>
    </submittedName>
</protein>
<feature type="chain" id="PRO_5045896568" evidence="9">
    <location>
        <begin position="20"/>
        <end position="203"/>
    </location>
</feature>
<proteinExistence type="predicted"/>
<keyword evidence="5" id="KW-0574">Periplasm</keyword>
<evidence type="ECO:0000256" key="8">
    <source>
        <dbReference type="PROSITE-ProRule" id="PRU00433"/>
    </source>
</evidence>
<evidence type="ECO:0000259" key="10">
    <source>
        <dbReference type="PROSITE" id="PS51007"/>
    </source>
</evidence>
<evidence type="ECO:0000256" key="1">
    <source>
        <dbReference type="ARBA" id="ARBA00004418"/>
    </source>
</evidence>
<sequence>MKRLSLVAAALLFSAWAGAAGPAANVERGKQVATTVCASCHAIDGNSGIATYPRLAGQNAFYIETNAKLIRDGKRTTGNAKEMRDQVGAISDQDIKDVALYFSKQYPKAGEVNPKISPELGAKIFRGGIAERKVPACMSCHGPNGAGMPNEYPRISGQHATYVETELKAYRDGIRKNAKMEKVAKMLTAEEMKAVSNFIQGTY</sequence>
<evidence type="ECO:0000256" key="9">
    <source>
        <dbReference type="SAM" id="SignalP"/>
    </source>
</evidence>
<dbReference type="Pfam" id="PF00034">
    <property type="entry name" value="Cytochrom_C"/>
    <property type="match status" value="2"/>
</dbReference>
<gene>
    <name evidence="11" type="ORF">LVJ82_10495</name>
</gene>
<dbReference type="PIRSF" id="PIRSF000005">
    <property type="entry name" value="Cytochrome_c4"/>
    <property type="match status" value="1"/>
</dbReference>
<dbReference type="PROSITE" id="PS51007">
    <property type="entry name" value="CYTC"/>
    <property type="match status" value="2"/>
</dbReference>
<dbReference type="SUPFAM" id="SSF46626">
    <property type="entry name" value="Cytochrome c"/>
    <property type="match status" value="2"/>
</dbReference>
<evidence type="ECO:0000256" key="6">
    <source>
        <dbReference type="ARBA" id="ARBA00022982"/>
    </source>
</evidence>
<keyword evidence="3 8" id="KW-0349">Heme</keyword>
<evidence type="ECO:0000256" key="2">
    <source>
        <dbReference type="ARBA" id="ARBA00022448"/>
    </source>
</evidence>
<feature type="domain" description="Cytochrome c" evidence="10">
    <location>
        <begin position="116"/>
        <end position="203"/>
    </location>
</feature>
<organism evidence="11 12">
    <name type="scientific">Vitreoscilla massiliensis</name>
    <dbReference type="NCBI Taxonomy" id="1689272"/>
    <lineage>
        <taxon>Bacteria</taxon>
        <taxon>Pseudomonadati</taxon>
        <taxon>Pseudomonadota</taxon>
        <taxon>Betaproteobacteria</taxon>
        <taxon>Neisseriales</taxon>
        <taxon>Neisseriaceae</taxon>
        <taxon>Vitreoscilla</taxon>
    </lineage>
</organism>
<evidence type="ECO:0000313" key="11">
    <source>
        <dbReference type="EMBL" id="UOO87921.1"/>
    </source>
</evidence>
<name>A0ABY4DXU1_9NEIS</name>
<evidence type="ECO:0000256" key="4">
    <source>
        <dbReference type="ARBA" id="ARBA00022723"/>
    </source>
</evidence>
<dbReference type="PANTHER" id="PTHR33751:SF9">
    <property type="entry name" value="CYTOCHROME C4"/>
    <property type="match status" value="1"/>
</dbReference>
<dbReference type="Proteomes" id="UP000832011">
    <property type="component" value="Chromosome"/>
</dbReference>
<keyword evidence="2" id="KW-0813">Transport</keyword>
<reference evidence="11 12" key="1">
    <citation type="journal article" date="2022" name="Res Sq">
        <title>Evolution of multicellular longitudinally dividing oral cavity symbionts (Neisseriaceae).</title>
        <authorList>
            <person name="Nyongesa S."/>
            <person name="Weber P."/>
            <person name="Bernet E."/>
            <person name="Pullido F."/>
            <person name="Nieckarz M."/>
            <person name="Delaby M."/>
            <person name="Nieves C."/>
            <person name="Viehboeck T."/>
            <person name="Krause N."/>
            <person name="Rivera-Millot A."/>
            <person name="Nakamura A."/>
            <person name="Vischer N."/>
            <person name="VanNieuwenhze M."/>
            <person name="Brun Y."/>
            <person name="Cava F."/>
            <person name="Bulgheresi S."/>
            <person name="Veyrier F."/>
        </authorList>
    </citation>
    <scope>NUCLEOTIDE SEQUENCE [LARGE SCALE GENOMIC DNA]</scope>
    <source>
        <strain evidence="11 12">SN4</strain>
    </source>
</reference>
<dbReference type="InterPro" id="IPR036909">
    <property type="entry name" value="Cyt_c-like_dom_sf"/>
</dbReference>
<evidence type="ECO:0000256" key="3">
    <source>
        <dbReference type="ARBA" id="ARBA00022617"/>
    </source>
</evidence>
<evidence type="ECO:0000256" key="5">
    <source>
        <dbReference type="ARBA" id="ARBA00022764"/>
    </source>
</evidence>
<evidence type="ECO:0000256" key="7">
    <source>
        <dbReference type="ARBA" id="ARBA00023004"/>
    </source>
</evidence>
<accession>A0ABY4DXU1</accession>
<keyword evidence="6" id="KW-0249">Electron transport</keyword>
<dbReference type="InterPro" id="IPR050597">
    <property type="entry name" value="Cytochrome_c_Oxidase_Subunit"/>
</dbReference>
<dbReference type="InterPro" id="IPR009056">
    <property type="entry name" value="Cyt_c-like_dom"/>
</dbReference>
<dbReference type="RefSeq" id="WP_058356640.1">
    <property type="nucleotide sequence ID" value="NZ_CABKVG010000009.1"/>
</dbReference>
<comment type="subcellular location">
    <subcellularLocation>
        <location evidence="1">Periplasm</location>
    </subcellularLocation>
</comment>
<keyword evidence="7 8" id="KW-0408">Iron</keyword>
<feature type="signal peptide" evidence="9">
    <location>
        <begin position="1"/>
        <end position="19"/>
    </location>
</feature>
<feature type="domain" description="Cytochrome c" evidence="10">
    <location>
        <begin position="24"/>
        <end position="106"/>
    </location>
</feature>
<evidence type="ECO:0000313" key="12">
    <source>
        <dbReference type="Proteomes" id="UP000832011"/>
    </source>
</evidence>